<name>A0A3S3P9V7_9SPHI</name>
<evidence type="ECO:0000313" key="3">
    <source>
        <dbReference type="EMBL" id="RWU03638.1"/>
    </source>
</evidence>
<dbReference type="InterPro" id="IPR003961">
    <property type="entry name" value="FN3_dom"/>
</dbReference>
<evidence type="ECO:0000256" key="1">
    <source>
        <dbReference type="SAM" id="SignalP"/>
    </source>
</evidence>
<keyword evidence="4" id="KW-1185">Reference proteome</keyword>
<dbReference type="InterPro" id="IPR036116">
    <property type="entry name" value="FN3_sf"/>
</dbReference>
<feature type="chain" id="PRO_5018781643" description="Fibronectin type-III domain-containing protein" evidence="1">
    <location>
        <begin position="18"/>
        <end position="669"/>
    </location>
</feature>
<dbReference type="OrthoDB" id="9803616at2"/>
<sequence>MKTLLMILTCFYLTAGAQTKLENKGLGVPMGNVMPGPNAVYGFIATGNNKNSFNMYLGSIKRFDVYKDERGNGSFRKIQTLTFPSSYSEFVKRAGEGTAQQIKNAFNAKTDEEAYRGLLSGDPQKIGFLFLSKDFLTGIGALWQDNDIKNSQPSTTYKVVSVDAKDQEANLFVQKLGDITRIPFAKYELQDLVSSDSVVQISWATKIQGTPAFMGKVYRKASTEKTFQLMPSTTLIYDMADSSKTYYQENVASGKLYQYYLIPEDFAGNQGLPSDTATALSKSFSKIKVISDFKIKDSLKGAWLSWSALPNEGVYTGIQILKSRKSNAGFVEVATLSPIDTSYFDRAILPNVVYHYQIRPTLVNVKGYSMLSPATASVAVKNANEIPMAPQGLKVWQDSTAQVKLYWDVNPEVDQFAYYVYRGTSKDNMQLISGGLRTNVYVDSLSNLDGETTYWYGIKLMNISQKMSELSTTVPFKPLKIAFVPYPSGISARYADGVVKLNWDNILEKYDNLIGYRLYRKKKDEKEFKLLSPDIISLAYFEDSTATAGNTYNYAVSAINTTNNQSVLSPLTNISISVEQLLAPPADLYLVNKPQGIYVSWPAHAELKASNVVYRKSSTETSYRAIGEVEADNYLDTSAQKGVLYLYHIVVKNKLGASNPSVEKSIRRN</sequence>
<evidence type="ECO:0000313" key="4">
    <source>
        <dbReference type="Proteomes" id="UP000284120"/>
    </source>
</evidence>
<dbReference type="RefSeq" id="WP_113649289.1">
    <property type="nucleotide sequence ID" value="NZ_QMHN01000009.1"/>
</dbReference>
<protein>
    <recommendedName>
        <fullName evidence="2">Fibronectin type-III domain-containing protein</fullName>
    </recommendedName>
</protein>
<comment type="caution">
    <text evidence="3">The sequence shown here is derived from an EMBL/GenBank/DDBJ whole genome shotgun (WGS) entry which is preliminary data.</text>
</comment>
<feature type="domain" description="Fibronectin type-III" evidence="2">
    <location>
        <begin position="582"/>
        <end position="658"/>
    </location>
</feature>
<dbReference type="EMBL" id="SAYW01000009">
    <property type="protein sequence ID" value="RWU03638.1"/>
    <property type="molecule type" value="Genomic_DNA"/>
</dbReference>
<dbReference type="Gene3D" id="2.60.40.10">
    <property type="entry name" value="Immunoglobulins"/>
    <property type="match status" value="4"/>
</dbReference>
<proteinExistence type="predicted"/>
<dbReference type="AlphaFoldDB" id="A0A3S3P9V7"/>
<gene>
    <name evidence="3" type="ORF">DPV69_20400</name>
</gene>
<feature type="signal peptide" evidence="1">
    <location>
        <begin position="1"/>
        <end position="17"/>
    </location>
</feature>
<organism evidence="3 4">
    <name type="scientific">Pedobacter chitinilyticus</name>
    <dbReference type="NCBI Taxonomy" id="2233776"/>
    <lineage>
        <taxon>Bacteria</taxon>
        <taxon>Pseudomonadati</taxon>
        <taxon>Bacteroidota</taxon>
        <taxon>Sphingobacteriia</taxon>
        <taxon>Sphingobacteriales</taxon>
        <taxon>Sphingobacteriaceae</taxon>
        <taxon>Pedobacter</taxon>
    </lineage>
</organism>
<dbReference type="InterPro" id="IPR013783">
    <property type="entry name" value="Ig-like_fold"/>
</dbReference>
<dbReference type="Proteomes" id="UP000284120">
    <property type="component" value="Unassembled WGS sequence"/>
</dbReference>
<feature type="domain" description="Fibronectin type-III" evidence="2">
    <location>
        <begin position="387"/>
        <end position="468"/>
    </location>
</feature>
<keyword evidence="1" id="KW-0732">Signal</keyword>
<reference evidence="3 4" key="1">
    <citation type="submission" date="2018-06" db="EMBL/GenBank/DDBJ databases">
        <title>Pedobacter endophyticus sp. nov., an endophytic bacterium isolated from a leaf of Triticum aestivum.</title>
        <authorList>
            <person name="Zhang L."/>
        </authorList>
    </citation>
    <scope>NUCLEOTIDE SEQUENCE [LARGE SCALE GENOMIC DNA]</scope>
    <source>
        <strain evidence="3 4">CM134L-2</strain>
    </source>
</reference>
<dbReference type="SMART" id="SM00060">
    <property type="entry name" value="FN3"/>
    <property type="match status" value="3"/>
</dbReference>
<evidence type="ECO:0000259" key="2">
    <source>
        <dbReference type="SMART" id="SM00060"/>
    </source>
</evidence>
<dbReference type="SUPFAM" id="SSF49265">
    <property type="entry name" value="Fibronectin type III"/>
    <property type="match status" value="2"/>
</dbReference>
<accession>A0A3S3P9V7</accession>
<feature type="domain" description="Fibronectin type-III" evidence="2">
    <location>
        <begin position="484"/>
        <end position="566"/>
    </location>
</feature>